<dbReference type="Gene3D" id="3.30.1150.10">
    <property type="match status" value="1"/>
</dbReference>
<organism evidence="2 3">
    <name type="scientific">Flavobacterium cellulosilyticum</name>
    <dbReference type="NCBI Taxonomy" id="2541731"/>
    <lineage>
        <taxon>Bacteria</taxon>
        <taxon>Pseudomonadati</taxon>
        <taxon>Bacteroidota</taxon>
        <taxon>Flavobacteriia</taxon>
        <taxon>Flavobacteriales</taxon>
        <taxon>Flavobacteriaceae</taxon>
        <taxon>Flavobacterium</taxon>
    </lineage>
</organism>
<dbReference type="Proteomes" id="UP000295479">
    <property type="component" value="Unassembled WGS sequence"/>
</dbReference>
<gene>
    <name evidence="2" type="ORF">E0F76_11105</name>
</gene>
<protein>
    <recommendedName>
        <fullName evidence="1">TonB C-terminal domain-containing protein</fullName>
    </recommendedName>
</protein>
<proteinExistence type="predicted"/>
<dbReference type="Pfam" id="PF03544">
    <property type="entry name" value="TonB_C"/>
    <property type="match status" value="1"/>
</dbReference>
<dbReference type="EMBL" id="SMFK01000006">
    <property type="protein sequence ID" value="TDD96550.1"/>
    <property type="molecule type" value="Genomic_DNA"/>
</dbReference>
<feature type="domain" description="TonB C-terminal" evidence="1">
    <location>
        <begin position="60"/>
        <end position="123"/>
    </location>
</feature>
<evidence type="ECO:0000313" key="3">
    <source>
        <dbReference type="Proteomes" id="UP000295479"/>
    </source>
</evidence>
<dbReference type="OrthoDB" id="1095452at2"/>
<name>A0A4R5CE08_9FLAO</name>
<accession>A0A4R5CE08</accession>
<reference evidence="2 3" key="1">
    <citation type="submission" date="2019-03" db="EMBL/GenBank/DDBJ databases">
        <title>Flavobacterium AR-3-4 sp. nov. isolated from arctic soil.</title>
        <authorList>
            <person name="Chaudhary D.K."/>
        </authorList>
    </citation>
    <scope>NUCLEOTIDE SEQUENCE [LARGE SCALE GENOMIC DNA]</scope>
    <source>
        <strain evidence="2 3">AR-3-4</strain>
    </source>
</reference>
<dbReference type="SUPFAM" id="SSF74653">
    <property type="entry name" value="TolA/TonB C-terminal domain"/>
    <property type="match status" value="1"/>
</dbReference>
<evidence type="ECO:0000259" key="1">
    <source>
        <dbReference type="Pfam" id="PF03544"/>
    </source>
</evidence>
<dbReference type="RefSeq" id="WP_132005663.1">
    <property type="nucleotide sequence ID" value="NZ_SMFK01000006.1"/>
</dbReference>
<dbReference type="GO" id="GO:0055085">
    <property type="term" value="P:transmembrane transport"/>
    <property type="evidence" value="ECO:0007669"/>
    <property type="project" value="InterPro"/>
</dbReference>
<comment type="caution">
    <text evidence="2">The sequence shown here is derived from an EMBL/GenBank/DDBJ whole genome shotgun (WGS) entry which is preliminary data.</text>
</comment>
<dbReference type="InterPro" id="IPR037682">
    <property type="entry name" value="TonB_C"/>
</dbReference>
<evidence type="ECO:0000313" key="2">
    <source>
        <dbReference type="EMBL" id="TDD96550.1"/>
    </source>
</evidence>
<dbReference type="AlphaFoldDB" id="A0A4R5CE08"/>
<keyword evidence="3" id="KW-1185">Reference proteome</keyword>
<sequence length="129" mass="14814">MIKYLLFFTFIITTNSYSQEIDNNEVVLNNADIDEKPAFQDGLENFYKYIAKNFKVPEIEGYGGKIIVEYIIEKDGSISNFNIIQDIGYGSSEEVTRVFKKCPKWRPGKKNGKAVRTLYRLPITIISGK</sequence>